<keyword evidence="2" id="KW-1185">Reference proteome</keyword>
<organism evidence="1 2">
    <name type="scientific">Hoeflea poritis</name>
    <dbReference type="NCBI Taxonomy" id="2993659"/>
    <lineage>
        <taxon>Bacteria</taxon>
        <taxon>Pseudomonadati</taxon>
        <taxon>Pseudomonadota</taxon>
        <taxon>Alphaproteobacteria</taxon>
        <taxon>Hyphomicrobiales</taxon>
        <taxon>Rhizobiaceae</taxon>
        <taxon>Hoeflea</taxon>
    </lineage>
</organism>
<protein>
    <submittedName>
        <fullName evidence="1">DUF5131 family protein</fullName>
    </submittedName>
</protein>
<gene>
    <name evidence="1" type="ORF">OOZ53_11550</name>
</gene>
<accession>A0ABT4VMP0</accession>
<dbReference type="Pfam" id="PF07505">
    <property type="entry name" value="DUF5131"/>
    <property type="match status" value="1"/>
</dbReference>
<dbReference type="RefSeq" id="WP_271089700.1">
    <property type="nucleotide sequence ID" value="NZ_JAPJZH010000006.1"/>
</dbReference>
<dbReference type="InterPro" id="IPR011101">
    <property type="entry name" value="DUF5131"/>
</dbReference>
<proteinExistence type="predicted"/>
<comment type="caution">
    <text evidence="1">The sequence shown here is derived from an EMBL/GenBank/DDBJ whole genome shotgun (WGS) entry which is preliminary data.</text>
</comment>
<evidence type="ECO:0000313" key="1">
    <source>
        <dbReference type="EMBL" id="MDA4845987.1"/>
    </source>
</evidence>
<sequence length="303" mass="34774">MAATSSIEWTDSTVNFWWGCTAVGPGCENCYADTWAMRCGHDVFGLGVKRRKIAGAPKMICKMHDDADAFERKNGRRRRVFMSSMCDVFDKEVPWSWRDEALMYAERCDRLDIQLLTKRISNVEKGIPDAWRKNWPQNVGLMITVVNQQEADRDIPRLIKLKRRFNIPWIGLSVEPLLSAIDLRKYLKDIDWVIVGGETGAHARPMHLDWARSIRDQCKDAGVSFFFKQWGEWVYGMGRLRGRTTVLAHDGRIFENVEAALVEAVSTSVELNIKVMKRVGKQMSGRHLDGRTHDEFPLMKVPA</sequence>
<dbReference type="EMBL" id="JAPJZH010000006">
    <property type="protein sequence ID" value="MDA4845987.1"/>
    <property type="molecule type" value="Genomic_DNA"/>
</dbReference>
<name>A0ABT4VMP0_9HYPH</name>
<evidence type="ECO:0000313" key="2">
    <source>
        <dbReference type="Proteomes" id="UP001148313"/>
    </source>
</evidence>
<reference evidence="1" key="1">
    <citation type="submission" date="2022-11" db="EMBL/GenBank/DDBJ databases">
        <title>Hoeflea poritis sp. nov., isolated from scleractinian coral Porites lutea.</title>
        <authorList>
            <person name="Zhang G."/>
            <person name="Wei Q."/>
            <person name="Cai L."/>
        </authorList>
    </citation>
    <scope>NUCLEOTIDE SEQUENCE</scope>
    <source>
        <strain evidence="1">E7-10</strain>
    </source>
</reference>
<dbReference type="Proteomes" id="UP001148313">
    <property type="component" value="Unassembled WGS sequence"/>
</dbReference>